<proteinExistence type="predicted"/>
<protein>
    <submittedName>
        <fullName evidence="1">Uncharacterized protein</fullName>
    </submittedName>
</protein>
<evidence type="ECO:0000313" key="2">
    <source>
        <dbReference type="Proteomes" id="UP001595699"/>
    </source>
</evidence>
<dbReference type="Proteomes" id="UP001595699">
    <property type="component" value="Unassembled WGS sequence"/>
</dbReference>
<organism evidence="1 2">
    <name type="scientific">Tenggerimyces flavus</name>
    <dbReference type="NCBI Taxonomy" id="1708749"/>
    <lineage>
        <taxon>Bacteria</taxon>
        <taxon>Bacillati</taxon>
        <taxon>Actinomycetota</taxon>
        <taxon>Actinomycetes</taxon>
        <taxon>Propionibacteriales</taxon>
        <taxon>Nocardioidaceae</taxon>
        <taxon>Tenggerimyces</taxon>
    </lineage>
</organism>
<sequence>MNAPARAEMDPLDCVHELTERIVHRERYTLEATSKRGRWRRTSRYHETEHPSLLEQLLGAVDPSRSAEEGTGIARPYGSAAAARLDAIDAALRIDREAAAWLRALGKDDPGDTIACVRQLGPHLRNTEIARDVRRWWTWARVLTGWDSPAWRPDNTCPLCGVRGILRVRLDKRSAVCIGCWETWDTETVGLLADHIRAENDAEKPTRAPLVAVYGTCPTCHTPNVLRQRQEGLGLQWAYACPHGHATV</sequence>
<evidence type="ECO:0000313" key="1">
    <source>
        <dbReference type="EMBL" id="MFC3762022.1"/>
    </source>
</evidence>
<dbReference type="EMBL" id="JBHRZH010000012">
    <property type="protein sequence ID" value="MFC3762022.1"/>
    <property type="molecule type" value="Genomic_DNA"/>
</dbReference>
<keyword evidence="2" id="KW-1185">Reference proteome</keyword>
<reference evidence="2" key="1">
    <citation type="journal article" date="2019" name="Int. J. Syst. Evol. Microbiol.">
        <title>The Global Catalogue of Microorganisms (GCM) 10K type strain sequencing project: providing services to taxonomists for standard genome sequencing and annotation.</title>
        <authorList>
            <consortium name="The Broad Institute Genomics Platform"/>
            <consortium name="The Broad Institute Genome Sequencing Center for Infectious Disease"/>
            <person name="Wu L."/>
            <person name="Ma J."/>
        </authorList>
    </citation>
    <scope>NUCLEOTIDE SEQUENCE [LARGE SCALE GENOMIC DNA]</scope>
    <source>
        <strain evidence="2">CGMCC 4.7241</strain>
    </source>
</reference>
<accession>A0ABV7YAT6</accession>
<comment type="caution">
    <text evidence="1">The sequence shown here is derived from an EMBL/GenBank/DDBJ whole genome shotgun (WGS) entry which is preliminary data.</text>
</comment>
<dbReference type="RefSeq" id="WP_205120570.1">
    <property type="nucleotide sequence ID" value="NZ_JAFBCM010000001.1"/>
</dbReference>
<name>A0ABV7YAT6_9ACTN</name>
<gene>
    <name evidence="1" type="ORF">ACFOUW_14360</name>
</gene>